<dbReference type="KEGG" id="var:108344500"/>
<proteinExistence type="predicted"/>
<dbReference type="EMBL" id="JABFOF010000010">
    <property type="protein sequence ID" value="KAG2376780.1"/>
    <property type="molecule type" value="Genomic_DNA"/>
</dbReference>
<accession>A0A8T0JM44</accession>
<reference evidence="1 2" key="1">
    <citation type="submission" date="2020-05" db="EMBL/GenBank/DDBJ databases">
        <title>Vigna angularis (adzuki bean) Var. LongXiaoDou No. 4 denovo assembly.</title>
        <authorList>
            <person name="Xiang H."/>
        </authorList>
    </citation>
    <scope>NUCLEOTIDE SEQUENCE [LARGE SCALE GENOMIC DNA]</scope>
    <source>
        <tissue evidence="1">Leaf</tissue>
    </source>
</reference>
<dbReference type="Proteomes" id="UP000743370">
    <property type="component" value="Unassembled WGS sequence"/>
</dbReference>
<sequence>MYIYLKKRSSTKLRGKHDVKYGNKTGYLLHLSKLTSSSFSFASFHSCIFNHAYFHLSVQPHFIFIHCLASSLFSLESASQPSTGSFEGVQVEPASLFWSSPWRLFHEARWSMLPEINAMWLLANNLKGKMQCGEVVITVMECNDNINPR</sequence>
<evidence type="ECO:0000313" key="1">
    <source>
        <dbReference type="EMBL" id="KAG2376780.1"/>
    </source>
</evidence>
<comment type="caution">
    <text evidence="1">The sequence shown here is derived from an EMBL/GenBank/DDBJ whole genome shotgun (WGS) entry which is preliminary data.</text>
</comment>
<gene>
    <name evidence="1" type="ORF">HKW66_Vig0173530</name>
</gene>
<evidence type="ECO:0000313" key="2">
    <source>
        <dbReference type="Proteomes" id="UP000743370"/>
    </source>
</evidence>
<dbReference type="AlphaFoldDB" id="A0A8T0JM44"/>
<name>A0A8T0JM44_PHAAN</name>
<organism evidence="1 2">
    <name type="scientific">Phaseolus angularis</name>
    <name type="common">Azuki bean</name>
    <name type="synonym">Vigna angularis</name>
    <dbReference type="NCBI Taxonomy" id="3914"/>
    <lineage>
        <taxon>Eukaryota</taxon>
        <taxon>Viridiplantae</taxon>
        <taxon>Streptophyta</taxon>
        <taxon>Embryophyta</taxon>
        <taxon>Tracheophyta</taxon>
        <taxon>Spermatophyta</taxon>
        <taxon>Magnoliopsida</taxon>
        <taxon>eudicotyledons</taxon>
        <taxon>Gunneridae</taxon>
        <taxon>Pentapetalae</taxon>
        <taxon>rosids</taxon>
        <taxon>fabids</taxon>
        <taxon>Fabales</taxon>
        <taxon>Fabaceae</taxon>
        <taxon>Papilionoideae</taxon>
        <taxon>50 kb inversion clade</taxon>
        <taxon>NPAAA clade</taxon>
        <taxon>indigoferoid/millettioid clade</taxon>
        <taxon>Phaseoleae</taxon>
        <taxon>Vigna</taxon>
    </lineage>
</organism>
<protein>
    <submittedName>
        <fullName evidence="1">Uncharacterized protein</fullName>
    </submittedName>
</protein>